<protein>
    <submittedName>
        <fullName evidence="4">Hsp70 family protein</fullName>
    </submittedName>
</protein>
<reference evidence="4 5" key="1">
    <citation type="submission" date="2019-11" db="EMBL/GenBank/DDBJ databases">
        <title>The genome sequence of Methylocystis heyeri.</title>
        <authorList>
            <person name="Oshkin I.Y."/>
            <person name="Miroshnikov K."/>
            <person name="Dedysh S.N."/>
        </authorList>
    </citation>
    <scope>NUCLEOTIDE SEQUENCE [LARGE SCALE GENOMIC DNA]</scope>
    <source>
        <strain evidence="4 5">H2</strain>
    </source>
</reference>
<dbReference type="PROSITE" id="PS01036">
    <property type="entry name" value="HSP70_3"/>
    <property type="match status" value="1"/>
</dbReference>
<dbReference type="InterPro" id="IPR043129">
    <property type="entry name" value="ATPase_NBD"/>
</dbReference>
<dbReference type="EMBL" id="CP046052">
    <property type="protein sequence ID" value="QGM47385.1"/>
    <property type="molecule type" value="Genomic_DNA"/>
</dbReference>
<accession>A0A6B8KKE6</accession>
<keyword evidence="2" id="KW-0547">Nucleotide-binding</keyword>
<keyword evidence="5" id="KW-1185">Reference proteome</keyword>
<dbReference type="Pfam" id="PF00012">
    <property type="entry name" value="HSP70"/>
    <property type="match status" value="2"/>
</dbReference>
<keyword evidence="3" id="KW-0067">ATP-binding</keyword>
<dbReference type="Gene3D" id="3.90.640.10">
    <property type="entry name" value="Actin, Chain A, domain 4"/>
    <property type="match status" value="1"/>
</dbReference>
<evidence type="ECO:0000313" key="4">
    <source>
        <dbReference type="EMBL" id="QGM47385.1"/>
    </source>
</evidence>
<dbReference type="GO" id="GO:0005524">
    <property type="term" value="F:ATP binding"/>
    <property type="evidence" value="ECO:0007669"/>
    <property type="project" value="UniProtKB-KW"/>
</dbReference>
<evidence type="ECO:0000256" key="2">
    <source>
        <dbReference type="ARBA" id="ARBA00022741"/>
    </source>
</evidence>
<dbReference type="RefSeq" id="WP_154331710.1">
    <property type="nucleotide sequence ID" value="NZ_CP046052.1"/>
</dbReference>
<dbReference type="PANTHER" id="PTHR19375">
    <property type="entry name" value="HEAT SHOCK PROTEIN 70KDA"/>
    <property type="match status" value="1"/>
</dbReference>
<dbReference type="Proteomes" id="UP000309061">
    <property type="component" value="Chromosome"/>
</dbReference>
<dbReference type="SUPFAM" id="SSF53067">
    <property type="entry name" value="Actin-like ATPase domain"/>
    <property type="match status" value="2"/>
</dbReference>
<dbReference type="Gene3D" id="3.30.420.40">
    <property type="match status" value="3"/>
</dbReference>
<proteinExistence type="inferred from homology"/>
<organism evidence="4 5">
    <name type="scientific">Methylocystis heyeri</name>
    <dbReference type="NCBI Taxonomy" id="391905"/>
    <lineage>
        <taxon>Bacteria</taxon>
        <taxon>Pseudomonadati</taxon>
        <taxon>Pseudomonadota</taxon>
        <taxon>Alphaproteobacteria</taxon>
        <taxon>Hyphomicrobiales</taxon>
        <taxon>Methylocystaceae</taxon>
        <taxon>Methylocystis</taxon>
    </lineage>
</organism>
<evidence type="ECO:0000256" key="3">
    <source>
        <dbReference type="ARBA" id="ARBA00022840"/>
    </source>
</evidence>
<dbReference type="OrthoDB" id="9807934at2"/>
<gene>
    <name evidence="4" type="ORF">H2LOC_017770</name>
</gene>
<dbReference type="InterPro" id="IPR013126">
    <property type="entry name" value="Hsp_70_fam"/>
</dbReference>
<dbReference type="GO" id="GO:0140662">
    <property type="term" value="F:ATP-dependent protein folding chaperone"/>
    <property type="evidence" value="ECO:0007669"/>
    <property type="project" value="InterPro"/>
</dbReference>
<dbReference type="InterPro" id="IPR018181">
    <property type="entry name" value="Heat_shock_70_CS"/>
</dbReference>
<evidence type="ECO:0000256" key="1">
    <source>
        <dbReference type="ARBA" id="ARBA00007381"/>
    </source>
</evidence>
<evidence type="ECO:0000313" key="5">
    <source>
        <dbReference type="Proteomes" id="UP000309061"/>
    </source>
</evidence>
<dbReference type="CDD" id="cd10231">
    <property type="entry name" value="ASKHA_NBD_HSP70_YegD-like"/>
    <property type="match status" value="1"/>
</dbReference>
<dbReference type="AlphaFoldDB" id="A0A6B8KKE6"/>
<comment type="similarity">
    <text evidence="1">Belongs to the heat shock protein 70 family.</text>
</comment>
<name>A0A6B8KKE6_9HYPH</name>
<dbReference type="KEGG" id="mhey:H2LOC_017770"/>
<sequence>MAHKNFCGLDFGTSNSTVACRFGDQIELVPVEGESRTLPSAIFFEFSDGSACFGRAAIRRYVEGAEGRLMRSLKSILGGSLMEETTRIKSRVYSFKDIIGLVLGRLKAEAERAAGAEIERVVLGRPVHFVDDNPAADRSARDALEEIARAQGFREIDFQYEPIAAALAYERTVNEEQYALIADIGGGTSDFSVVRVSPEGRRREDRSADVLANKGVHIGGTDIDRLLSLRKVMPLLGSRSERRGDFGHKILPVPNAFFVDLSTWHRINFLYKPEVGRELQSLLRDSLSPELIERLIGVIENKRGHSIALAVEAAKIELSARDRAAVDLAEIEPGLSAPVTPGDLRDAIADRLGQLSACLGATLESAGLSAERIDVVFLTGGSTAVPAVREAVTALTPRARIVEGDLFGAVGLGLGLDAQRKFG</sequence>
<dbReference type="InterPro" id="IPR042054">
    <property type="entry name" value="YegD-like"/>
</dbReference>